<evidence type="ECO:0000259" key="12">
    <source>
        <dbReference type="SMART" id="SM01060"/>
    </source>
</evidence>
<comment type="caution">
    <text evidence="13">The sequence shown here is derived from an EMBL/GenBank/DDBJ whole genome shotgun (WGS) entry which is preliminary data.</text>
</comment>
<evidence type="ECO:0000256" key="10">
    <source>
        <dbReference type="RuleBase" id="RU000498"/>
    </source>
</evidence>
<feature type="compositionally biased region" description="Polar residues" evidence="11">
    <location>
        <begin position="125"/>
        <end position="138"/>
    </location>
</feature>
<feature type="domain" description="Catalase core" evidence="12">
    <location>
        <begin position="154"/>
        <end position="542"/>
    </location>
</feature>
<keyword evidence="7 10" id="KW-0560">Oxidoreductase</keyword>
<proteinExistence type="inferred from homology"/>
<evidence type="ECO:0000256" key="8">
    <source>
        <dbReference type="ARBA" id="ARBA00023004"/>
    </source>
</evidence>
<comment type="similarity">
    <text evidence="2">Belongs to the catalase family. HPII subfamily.</text>
</comment>
<feature type="region of interest" description="Disordered" evidence="11">
    <location>
        <begin position="1"/>
        <end position="25"/>
    </location>
</feature>
<dbReference type="PROSITE" id="PS51402">
    <property type="entry name" value="CATALASE_3"/>
    <property type="match status" value="1"/>
</dbReference>
<evidence type="ECO:0000313" key="13">
    <source>
        <dbReference type="EMBL" id="MBB5936719.1"/>
    </source>
</evidence>
<dbReference type="Gene3D" id="3.40.50.880">
    <property type="match status" value="1"/>
</dbReference>
<evidence type="ECO:0000256" key="11">
    <source>
        <dbReference type="SAM" id="MobiDB-lite"/>
    </source>
</evidence>
<evidence type="ECO:0000256" key="1">
    <source>
        <dbReference type="ARBA" id="ARBA00001971"/>
    </source>
</evidence>
<protein>
    <recommendedName>
        <fullName evidence="3 10">Catalase</fullName>
        <ecNumber evidence="3 10">1.11.1.6</ecNumber>
    </recommendedName>
</protein>
<dbReference type="PANTHER" id="PTHR42821">
    <property type="entry name" value="CATALASE"/>
    <property type="match status" value="1"/>
</dbReference>
<evidence type="ECO:0000256" key="6">
    <source>
        <dbReference type="ARBA" id="ARBA00022723"/>
    </source>
</evidence>
<keyword evidence="14" id="KW-1185">Reference proteome</keyword>
<evidence type="ECO:0000256" key="5">
    <source>
        <dbReference type="ARBA" id="ARBA00022617"/>
    </source>
</evidence>
<dbReference type="InterPro" id="IPR029062">
    <property type="entry name" value="Class_I_gatase-like"/>
</dbReference>
<dbReference type="SUPFAM" id="SSF52317">
    <property type="entry name" value="Class I glutamine amidotransferase-like"/>
    <property type="match status" value="1"/>
</dbReference>
<comment type="cofactor">
    <cofactor evidence="1">
        <name>heme</name>
        <dbReference type="ChEBI" id="CHEBI:30413"/>
    </cofactor>
</comment>
<dbReference type="InterPro" id="IPR010582">
    <property type="entry name" value="Catalase_immune_responsive"/>
</dbReference>
<keyword evidence="9 10" id="KW-0376">Hydrogen peroxide</keyword>
<dbReference type="PROSITE" id="PS00437">
    <property type="entry name" value="CATALASE_1"/>
    <property type="match status" value="1"/>
</dbReference>
<evidence type="ECO:0000256" key="9">
    <source>
        <dbReference type="ARBA" id="ARBA00023324"/>
    </source>
</evidence>
<dbReference type="InterPro" id="IPR043156">
    <property type="entry name" value="Catalase_clade2_helical"/>
</dbReference>
<dbReference type="Proteomes" id="UP000588098">
    <property type="component" value="Unassembled WGS sequence"/>
</dbReference>
<keyword evidence="6 10" id="KW-0479">Metal-binding</keyword>
<keyword evidence="4 10" id="KW-0575">Peroxidase</keyword>
<dbReference type="GO" id="GO:0020037">
    <property type="term" value="F:heme binding"/>
    <property type="evidence" value="ECO:0007669"/>
    <property type="project" value="InterPro"/>
</dbReference>
<evidence type="ECO:0000313" key="14">
    <source>
        <dbReference type="Proteomes" id="UP000588098"/>
    </source>
</evidence>
<dbReference type="FunFam" id="2.40.180.10:FF:000003">
    <property type="entry name" value="Catalase"/>
    <property type="match status" value="1"/>
</dbReference>
<feature type="region of interest" description="Disordered" evidence="11">
    <location>
        <begin position="57"/>
        <end position="151"/>
    </location>
</feature>
<dbReference type="InterPro" id="IPR002226">
    <property type="entry name" value="Catalase_haem_BS"/>
</dbReference>
<dbReference type="AlphaFoldDB" id="A0A7W9V0E2"/>
<keyword evidence="8 10" id="KW-0408">Iron</keyword>
<dbReference type="GO" id="GO:0005829">
    <property type="term" value="C:cytosol"/>
    <property type="evidence" value="ECO:0007669"/>
    <property type="project" value="TreeGrafter"/>
</dbReference>
<dbReference type="GO" id="GO:0046872">
    <property type="term" value="F:metal ion binding"/>
    <property type="evidence" value="ECO:0007669"/>
    <property type="project" value="UniProtKB-KW"/>
</dbReference>
<dbReference type="InterPro" id="IPR024712">
    <property type="entry name" value="Catalase_clade2"/>
</dbReference>
<feature type="compositionally biased region" description="Basic and acidic residues" evidence="11">
    <location>
        <begin position="16"/>
        <end position="25"/>
    </location>
</feature>
<dbReference type="SUPFAM" id="SSF56634">
    <property type="entry name" value="Heme-dependent catalase-like"/>
    <property type="match status" value="1"/>
</dbReference>
<organism evidence="13 14">
    <name type="scientific">Streptomyces zagrosensis</name>
    <dbReference type="NCBI Taxonomy" id="1042984"/>
    <lineage>
        <taxon>Bacteria</taxon>
        <taxon>Bacillati</taxon>
        <taxon>Actinomycetota</taxon>
        <taxon>Actinomycetes</taxon>
        <taxon>Kitasatosporales</taxon>
        <taxon>Streptomycetaceae</taxon>
        <taxon>Streptomyces</taxon>
    </lineage>
</organism>
<dbReference type="PRINTS" id="PR00067">
    <property type="entry name" value="CATALASE"/>
</dbReference>
<dbReference type="CDD" id="cd03132">
    <property type="entry name" value="GATase1_catalase"/>
    <property type="match status" value="1"/>
</dbReference>
<dbReference type="EC" id="1.11.1.6" evidence="3 10"/>
<evidence type="ECO:0000256" key="3">
    <source>
        <dbReference type="ARBA" id="ARBA00012314"/>
    </source>
</evidence>
<reference evidence="13 14" key="1">
    <citation type="submission" date="2020-08" db="EMBL/GenBank/DDBJ databases">
        <title>Genomic Encyclopedia of Type Strains, Phase III (KMG-III): the genomes of soil and plant-associated and newly described type strains.</title>
        <authorList>
            <person name="Whitman W."/>
        </authorList>
    </citation>
    <scope>NUCLEOTIDE SEQUENCE [LARGE SCALE GENOMIC DNA]</scope>
    <source>
        <strain evidence="13 14">CECT 8305</strain>
    </source>
</reference>
<dbReference type="Gene3D" id="2.40.180.10">
    <property type="entry name" value="Catalase core domain"/>
    <property type="match status" value="1"/>
</dbReference>
<dbReference type="InterPro" id="IPR020835">
    <property type="entry name" value="Catalase_sf"/>
</dbReference>
<dbReference type="GO" id="GO:0042744">
    <property type="term" value="P:hydrogen peroxide catabolic process"/>
    <property type="evidence" value="ECO:0007669"/>
    <property type="project" value="UniProtKB-KW"/>
</dbReference>
<dbReference type="PANTHER" id="PTHR42821:SF1">
    <property type="entry name" value="CATALASE-B"/>
    <property type="match status" value="1"/>
</dbReference>
<dbReference type="SMART" id="SM01060">
    <property type="entry name" value="Catalase"/>
    <property type="match status" value="1"/>
</dbReference>
<name>A0A7W9V0E2_9ACTN</name>
<sequence length="830" mass="88439">MSSPRPGTRAAVIAHDPADAAHAPGDHVAERACAEGLNLLDVPVWRPAPAVKAVTLPTRHFTTPSPGTEESMGKSHPMKAAADKVTGALRGDTGPAEGIPGKPGAETPPVDEPTAPRGPLPPTPDQGSPATVSPTGQPTGADPSDLGQAGPYLTTAQGARLYETDKSLKAGARGPVLLQDHHLREKITHFDHERIPERVVHARGAAAHGVFQGYGTAAQVSKAAFLAKDVETPVFVRFSTVLGSRGSSDTVRDTRGFATKFYTAQGTFDLVGNNIPVFFIQDSIKFPDIIHAGKPHPDREIPQAQSAHDTFWDFVSLHTEATHHTMWNMSDRGIPRSYRMMEGFGVHTFRLVNAEGQTTLVKFHWKPKLGVHSLVWEEAQIINGMDPDFHRRDLADAIEAGAFPQWELGIQTFPDNPEQMYEGIDLLDPTNIVPEEIAPVQPIGLLTLNANPTNYFAETEQVAFHPGHLVPGIDITDDPLLAGRLFSYLDTQITRLAGPNFAQIPINRTHAPVNDMLRDGFHQDAVHAGVAPYRPNSLDGGCPFLAGADTGAYIEVPVEVPAARKVREAPATFSDHFSQPRLFWKSLTDVEREHLIGAYTFELGKCYEQAIKERQLKVLANIDPQLCEQVATGLGLPVPEPTVELTPVTPSPALSQLGQVWPPDGRIIGIVTDGAGDLAGVRSVRQAVLDAGMVPLVIAPAGGKLDPSGDPITIQRSFATARSTEFDAILLAGVPGPGADAYGARDAKAGDEAARAAGATDPRVLLMLSEAYRHGKAIGGWAGADAVLAAAGVPADAPGVIVGDGGDATLGQITELLGNHRVWERFAPAL</sequence>
<dbReference type="GO" id="GO:0006979">
    <property type="term" value="P:response to oxidative stress"/>
    <property type="evidence" value="ECO:0007669"/>
    <property type="project" value="InterPro"/>
</dbReference>
<comment type="catalytic activity">
    <reaction evidence="10">
        <text>2 H2O2 = O2 + 2 H2O</text>
        <dbReference type="Rhea" id="RHEA:20309"/>
        <dbReference type="ChEBI" id="CHEBI:15377"/>
        <dbReference type="ChEBI" id="CHEBI:15379"/>
        <dbReference type="ChEBI" id="CHEBI:16240"/>
        <dbReference type="EC" id="1.11.1.6"/>
    </reaction>
</comment>
<dbReference type="Pfam" id="PF00199">
    <property type="entry name" value="Catalase"/>
    <property type="match status" value="1"/>
</dbReference>
<dbReference type="PROSITE" id="PS00438">
    <property type="entry name" value="CATALASE_2"/>
    <property type="match status" value="1"/>
</dbReference>
<dbReference type="InterPro" id="IPR041399">
    <property type="entry name" value="Catalase_large_C"/>
</dbReference>
<dbReference type="EMBL" id="JACHJL010000009">
    <property type="protein sequence ID" value="MBB5936719.1"/>
    <property type="molecule type" value="Genomic_DNA"/>
</dbReference>
<evidence type="ECO:0000256" key="7">
    <source>
        <dbReference type="ARBA" id="ARBA00023002"/>
    </source>
</evidence>
<dbReference type="GO" id="GO:0004096">
    <property type="term" value="F:catalase activity"/>
    <property type="evidence" value="ECO:0007669"/>
    <property type="project" value="UniProtKB-EC"/>
</dbReference>
<dbReference type="InterPro" id="IPR018028">
    <property type="entry name" value="Catalase"/>
</dbReference>
<dbReference type="Gene3D" id="1.20.1370.20">
    <property type="match status" value="1"/>
</dbReference>
<dbReference type="Pfam" id="PF18011">
    <property type="entry name" value="Catalase_C"/>
    <property type="match status" value="1"/>
</dbReference>
<gene>
    <name evidence="13" type="ORF">FHS42_003796</name>
</gene>
<dbReference type="InterPro" id="IPR024708">
    <property type="entry name" value="Catalase_AS"/>
</dbReference>
<evidence type="ECO:0000256" key="2">
    <source>
        <dbReference type="ARBA" id="ARBA00010660"/>
    </source>
</evidence>
<accession>A0A7W9V0E2</accession>
<evidence type="ECO:0000256" key="4">
    <source>
        <dbReference type="ARBA" id="ARBA00022559"/>
    </source>
</evidence>
<dbReference type="InterPro" id="IPR011614">
    <property type="entry name" value="Catalase_core"/>
</dbReference>
<dbReference type="Pfam" id="PF06628">
    <property type="entry name" value="Catalase-rel"/>
    <property type="match status" value="1"/>
</dbReference>
<keyword evidence="5 10" id="KW-0349">Heme</keyword>